<comment type="caution">
    <text evidence="5">The sequence shown here is derived from an EMBL/GenBank/DDBJ whole genome shotgun (WGS) entry which is preliminary data.</text>
</comment>
<dbReference type="AlphaFoldDB" id="A0A7W7HBZ4"/>
<dbReference type="Proteomes" id="UP000590511">
    <property type="component" value="Unassembled WGS sequence"/>
</dbReference>
<evidence type="ECO:0000313" key="6">
    <source>
        <dbReference type="Proteomes" id="UP000590511"/>
    </source>
</evidence>
<dbReference type="Proteomes" id="UP000631312">
    <property type="component" value="Unassembled WGS sequence"/>
</dbReference>
<keyword evidence="1 2" id="KW-0238">DNA-binding</keyword>
<evidence type="ECO:0000313" key="5">
    <source>
        <dbReference type="EMBL" id="MBB4747719.1"/>
    </source>
</evidence>
<evidence type="ECO:0000313" key="4">
    <source>
        <dbReference type="EMBL" id="GIE39715.1"/>
    </source>
</evidence>
<accession>A0A7W7HBZ4</accession>
<dbReference type="Gene3D" id="1.10.357.10">
    <property type="entry name" value="Tetracycline Repressor, domain 2"/>
    <property type="match status" value="1"/>
</dbReference>
<name>A0A7W7HBZ4_9ACTN</name>
<dbReference type="EMBL" id="JACHNC010000001">
    <property type="protein sequence ID" value="MBB4747719.1"/>
    <property type="molecule type" value="Genomic_DNA"/>
</dbReference>
<evidence type="ECO:0000259" key="3">
    <source>
        <dbReference type="PROSITE" id="PS50977"/>
    </source>
</evidence>
<sequence>MARVRDPGGKRAALLAAGLRLAGKGLQGWSINAITAEAGVAKGTFYVHFAGRAEYLLALHQLFHERSLGGMRDAVGDQPPGRAALLSGALAYLDGCLTERAVKALLLEARIEPLIQAEIGARNELVAGLTEPHFVAMGWREPRTCARLFIALVAEAALLELPAGVADPRVRRAVAEFLDRL</sequence>
<reference evidence="4 7" key="2">
    <citation type="submission" date="2021-01" db="EMBL/GenBank/DDBJ databases">
        <title>Whole genome shotgun sequence of Actinoplanes lobatus NBRC 12513.</title>
        <authorList>
            <person name="Komaki H."/>
            <person name="Tamura T."/>
        </authorList>
    </citation>
    <scope>NUCLEOTIDE SEQUENCE [LARGE SCALE GENOMIC DNA]</scope>
    <source>
        <strain evidence="4 7">NBRC 12513</strain>
    </source>
</reference>
<organism evidence="5 6">
    <name type="scientific">Actinoplanes lobatus</name>
    <dbReference type="NCBI Taxonomy" id="113568"/>
    <lineage>
        <taxon>Bacteria</taxon>
        <taxon>Bacillati</taxon>
        <taxon>Actinomycetota</taxon>
        <taxon>Actinomycetes</taxon>
        <taxon>Micromonosporales</taxon>
        <taxon>Micromonosporaceae</taxon>
        <taxon>Actinoplanes</taxon>
    </lineage>
</organism>
<reference evidence="5 6" key="1">
    <citation type="submission" date="2020-08" db="EMBL/GenBank/DDBJ databases">
        <title>Sequencing the genomes of 1000 actinobacteria strains.</title>
        <authorList>
            <person name="Klenk H.-P."/>
        </authorList>
    </citation>
    <scope>NUCLEOTIDE SEQUENCE [LARGE SCALE GENOMIC DNA]</scope>
    <source>
        <strain evidence="5 6">DSM 43150</strain>
    </source>
</reference>
<dbReference type="InterPro" id="IPR001647">
    <property type="entry name" value="HTH_TetR"/>
</dbReference>
<proteinExistence type="predicted"/>
<evidence type="ECO:0000256" key="1">
    <source>
        <dbReference type="ARBA" id="ARBA00023125"/>
    </source>
</evidence>
<feature type="domain" description="HTH tetR-type" evidence="3">
    <location>
        <begin position="7"/>
        <end position="67"/>
    </location>
</feature>
<keyword evidence="7" id="KW-1185">Reference proteome</keyword>
<dbReference type="InterPro" id="IPR009057">
    <property type="entry name" value="Homeodomain-like_sf"/>
</dbReference>
<evidence type="ECO:0000313" key="7">
    <source>
        <dbReference type="Proteomes" id="UP000631312"/>
    </source>
</evidence>
<protein>
    <submittedName>
        <fullName evidence="5">AcrR family transcriptional regulator</fullName>
    </submittedName>
</protein>
<dbReference type="Pfam" id="PF00440">
    <property type="entry name" value="TetR_N"/>
    <property type="match status" value="1"/>
</dbReference>
<dbReference type="EMBL" id="BOMP01000035">
    <property type="protein sequence ID" value="GIE39715.1"/>
    <property type="molecule type" value="Genomic_DNA"/>
</dbReference>
<dbReference type="SUPFAM" id="SSF46689">
    <property type="entry name" value="Homeodomain-like"/>
    <property type="match status" value="1"/>
</dbReference>
<evidence type="ECO:0000256" key="2">
    <source>
        <dbReference type="PROSITE-ProRule" id="PRU00335"/>
    </source>
</evidence>
<dbReference type="PROSITE" id="PS50977">
    <property type="entry name" value="HTH_TETR_2"/>
    <property type="match status" value="1"/>
</dbReference>
<gene>
    <name evidence="4" type="ORF">Alo02nite_26130</name>
    <name evidence="5" type="ORF">BJ964_001880</name>
</gene>
<feature type="DNA-binding region" description="H-T-H motif" evidence="2">
    <location>
        <begin position="30"/>
        <end position="49"/>
    </location>
</feature>
<dbReference type="RefSeq" id="WP_188120323.1">
    <property type="nucleotide sequence ID" value="NZ_BOMP01000035.1"/>
</dbReference>
<dbReference type="GO" id="GO:0003677">
    <property type="term" value="F:DNA binding"/>
    <property type="evidence" value="ECO:0007669"/>
    <property type="project" value="UniProtKB-UniRule"/>
</dbReference>